<organism evidence="3 4">
    <name type="scientific">Hymenobacter sublimis</name>
    <dbReference type="NCBI Taxonomy" id="2933777"/>
    <lineage>
        <taxon>Bacteria</taxon>
        <taxon>Pseudomonadati</taxon>
        <taxon>Bacteroidota</taxon>
        <taxon>Cytophagia</taxon>
        <taxon>Cytophagales</taxon>
        <taxon>Hymenobacteraceae</taxon>
        <taxon>Hymenobacter</taxon>
    </lineage>
</organism>
<proteinExistence type="predicted"/>
<accession>A0ABY4J9J4</accession>
<dbReference type="RefSeq" id="WP_247975678.1">
    <property type="nucleotide sequence ID" value="NZ_CP095848.1"/>
</dbReference>
<evidence type="ECO:0000313" key="4">
    <source>
        <dbReference type="Proteomes" id="UP000829647"/>
    </source>
</evidence>
<protein>
    <submittedName>
        <fullName evidence="3">PorT family protein</fullName>
    </submittedName>
</protein>
<dbReference type="InterPro" id="IPR011250">
    <property type="entry name" value="OMP/PagP_B-barrel"/>
</dbReference>
<dbReference type="Pfam" id="PF13568">
    <property type="entry name" value="OMP_b-brl_2"/>
    <property type="match status" value="1"/>
</dbReference>
<gene>
    <name evidence="3" type="ORF">MWH26_00920</name>
</gene>
<dbReference type="SUPFAM" id="SSF56925">
    <property type="entry name" value="OMPA-like"/>
    <property type="match status" value="1"/>
</dbReference>
<feature type="chain" id="PRO_5046761117" evidence="1">
    <location>
        <begin position="21"/>
        <end position="200"/>
    </location>
</feature>
<feature type="domain" description="Outer membrane protein beta-barrel" evidence="2">
    <location>
        <begin position="19"/>
        <end position="173"/>
    </location>
</feature>
<keyword evidence="1" id="KW-0732">Signal</keyword>
<dbReference type="EMBL" id="CP095848">
    <property type="protein sequence ID" value="UPL49492.1"/>
    <property type="molecule type" value="Genomic_DNA"/>
</dbReference>
<dbReference type="InterPro" id="IPR025665">
    <property type="entry name" value="Beta-barrel_OMP_2"/>
</dbReference>
<sequence length="200" mass="21257">MKKIFFSLALVAGVGGLVQAQSVQVGVKAGANLATVVGDDASDANESKVGLNAGVAFRFGLDAENQVALQPELLYSVKGTRSQDGKNKSDLTLHSLDIPVLLRLDAKGPFFELGPQIGFLLAVRSELSDGSSSVVGRNKDAYNKVSLGAVAGVGYQFSSGPSVGIRYNRDFSSVYEKIQGTQAQHFNSIFQFQLGYMFGR</sequence>
<feature type="signal peptide" evidence="1">
    <location>
        <begin position="1"/>
        <end position="20"/>
    </location>
</feature>
<evidence type="ECO:0000313" key="3">
    <source>
        <dbReference type="EMBL" id="UPL49492.1"/>
    </source>
</evidence>
<name>A0ABY4J9J4_9BACT</name>
<evidence type="ECO:0000259" key="2">
    <source>
        <dbReference type="Pfam" id="PF13568"/>
    </source>
</evidence>
<reference evidence="3 4" key="1">
    <citation type="submission" date="2022-04" db="EMBL/GenBank/DDBJ databases">
        <title>Hymenobacter sp. isolated from the air.</title>
        <authorList>
            <person name="Won M."/>
            <person name="Lee C.-M."/>
            <person name="Woen H.-Y."/>
            <person name="Kwon S.-W."/>
        </authorList>
    </citation>
    <scope>NUCLEOTIDE SEQUENCE [LARGE SCALE GENOMIC DNA]</scope>
    <source>
        <strain evidence="4">5516 S-25</strain>
    </source>
</reference>
<keyword evidence="4" id="KW-1185">Reference proteome</keyword>
<evidence type="ECO:0000256" key="1">
    <source>
        <dbReference type="SAM" id="SignalP"/>
    </source>
</evidence>
<dbReference type="Proteomes" id="UP000829647">
    <property type="component" value="Chromosome"/>
</dbReference>